<comment type="function">
    <text evidence="5">Catalyzes the O-sulfation of tyrosine residues within acidic motifs of polypeptides, using 3'-phosphoadenylyl sulfate (PAPS) as cosubstrate.</text>
</comment>
<keyword evidence="3 5" id="KW-0808">Transferase</keyword>
<dbReference type="GO" id="GO:0008476">
    <property type="term" value="F:protein-tyrosine sulfotransferase activity"/>
    <property type="evidence" value="ECO:0007669"/>
    <property type="project" value="UniProtKB-EC"/>
</dbReference>
<dbReference type="EC" id="2.8.2.20" evidence="2 5"/>
<feature type="non-terminal residue" evidence="6">
    <location>
        <position position="221"/>
    </location>
</feature>
<comment type="caution">
    <text evidence="6">The sequence shown here is derived from an EMBL/GenBank/DDBJ whole genome shotgun (WGS) entry which is preliminary data.</text>
</comment>
<dbReference type="InterPro" id="IPR026634">
    <property type="entry name" value="TPST-like"/>
</dbReference>
<evidence type="ECO:0000256" key="3">
    <source>
        <dbReference type="ARBA" id="ARBA00022679"/>
    </source>
</evidence>
<gene>
    <name evidence="6" type="ORF">BpHYR1_020686</name>
</gene>
<dbReference type="AlphaFoldDB" id="A0A3M7P514"/>
<dbReference type="InterPro" id="IPR027417">
    <property type="entry name" value="P-loop_NTPase"/>
</dbReference>
<dbReference type="Proteomes" id="UP000276133">
    <property type="component" value="Unassembled WGS sequence"/>
</dbReference>
<dbReference type="Gene3D" id="3.40.50.300">
    <property type="entry name" value="P-loop containing nucleotide triphosphate hydrolases"/>
    <property type="match status" value="1"/>
</dbReference>
<name>A0A3M7P514_BRAPC</name>
<evidence type="ECO:0000256" key="5">
    <source>
        <dbReference type="RuleBase" id="RU365018"/>
    </source>
</evidence>
<evidence type="ECO:0000256" key="2">
    <source>
        <dbReference type="ARBA" id="ARBA00013262"/>
    </source>
</evidence>
<dbReference type="GO" id="GO:0005794">
    <property type="term" value="C:Golgi apparatus"/>
    <property type="evidence" value="ECO:0007669"/>
    <property type="project" value="UniProtKB-ARBA"/>
</dbReference>
<evidence type="ECO:0000256" key="4">
    <source>
        <dbReference type="ARBA" id="ARBA00048460"/>
    </source>
</evidence>
<evidence type="ECO:0000313" key="7">
    <source>
        <dbReference type="Proteomes" id="UP000276133"/>
    </source>
</evidence>
<evidence type="ECO:0000313" key="6">
    <source>
        <dbReference type="EMBL" id="RMZ94201.1"/>
    </source>
</evidence>
<dbReference type="Pfam" id="PF13469">
    <property type="entry name" value="Sulfotransfer_3"/>
    <property type="match status" value="1"/>
</dbReference>
<protein>
    <recommendedName>
        <fullName evidence="2 5">Protein-tyrosine sulfotransferase</fullName>
        <ecNumber evidence="2 5">2.8.2.20</ecNumber>
    </recommendedName>
</protein>
<comment type="similarity">
    <text evidence="1 5">Belongs to the protein sulfotransferase family.</text>
</comment>
<comment type="catalytic activity">
    <reaction evidence="4 5">
        <text>L-tyrosyl-[protein] + 3'-phosphoadenylyl sulfate = O-sulfo-L-tyrosine-[protein] + adenosine 3',5'-bisphosphate + H(+)</text>
        <dbReference type="Rhea" id="RHEA:16801"/>
        <dbReference type="Rhea" id="RHEA-COMP:10136"/>
        <dbReference type="Rhea" id="RHEA-COMP:11688"/>
        <dbReference type="ChEBI" id="CHEBI:15378"/>
        <dbReference type="ChEBI" id="CHEBI:46858"/>
        <dbReference type="ChEBI" id="CHEBI:58339"/>
        <dbReference type="ChEBI" id="CHEBI:58343"/>
        <dbReference type="ChEBI" id="CHEBI:65286"/>
        <dbReference type="EC" id="2.8.2.20"/>
    </reaction>
</comment>
<dbReference type="STRING" id="10195.A0A3M7P514"/>
<dbReference type="OrthoDB" id="545675at2759"/>
<dbReference type="PANTHER" id="PTHR12788:SF10">
    <property type="entry name" value="PROTEIN-TYROSINE SULFOTRANSFERASE"/>
    <property type="match status" value="1"/>
</dbReference>
<keyword evidence="7" id="KW-1185">Reference proteome</keyword>
<organism evidence="6 7">
    <name type="scientific">Brachionus plicatilis</name>
    <name type="common">Marine rotifer</name>
    <name type="synonym">Brachionus muelleri</name>
    <dbReference type="NCBI Taxonomy" id="10195"/>
    <lineage>
        <taxon>Eukaryota</taxon>
        <taxon>Metazoa</taxon>
        <taxon>Spiralia</taxon>
        <taxon>Gnathifera</taxon>
        <taxon>Rotifera</taxon>
        <taxon>Eurotatoria</taxon>
        <taxon>Monogononta</taxon>
        <taxon>Pseudotrocha</taxon>
        <taxon>Ploima</taxon>
        <taxon>Brachionidae</taxon>
        <taxon>Brachionus</taxon>
    </lineage>
</organism>
<proteinExistence type="inferred from homology"/>
<evidence type="ECO:0000256" key="1">
    <source>
        <dbReference type="ARBA" id="ARBA00009988"/>
    </source>
</evidence>
<accession>A0A3M7P514</accession>
<dbReference type="PANTHER" id="PTHR12788">
    <property type="entry name" value="PROTEIN-TYROSINE SULFOTRANSFERASE 2"/>
    <property type="match status" value="1"/>
</dbReference>
<reference evidence="6 7" key="1">
    <citation type="journal article" date="2018" name="Sci. Rep.">
        <title>Genomic signatures of local adaptation to the degree of environmental predictability in rotifers.</title>
        <authorList>
            <person name="Franch-Gras L."/>
            <person name="Hahn C."/>
            <person name="Garcia-Roger E.M."/>
            <person name="Carmona M.J."/>
            <person name="Serra M."/>
            <person name="Gomez A."/>
        </authorList>
    </citation>
    <scope>NUCLEOTIDE SEQUENCE [LARGE SCALE GENOMIC DNA]</scope>
    <source>
        <strain evidence="6">HYR1</strain>
    </source>
</reference>
<sequence length="221" mass="25732">MNTITGNTLQKYFSNKKSNSNVRYRDDLESIELFLNRPHIFIGGTMSSGTSLLRSILDVHPQVKCGPETKIIQLLLEFITNLYDNDTVHLKFIRAAGISDQILDDSIGLAIYNVMLRNIQTNVGRLCNKEPNNAKYIKYLLKIFPKSKFILIIRDGREVAYSLIKRTNKKVKTSFFYDYLKYWNEMIEESYGQCSNKGEKYCLMVRYENLVNRPKSEIMKI</sequence>
<dbReference type="EMBL" id="REGN01013227">
    <property type="protein sequence ID" value="RMZ94201.1"/>
    <property type="molecule type" value="Genomic_DNA"/>
</dbReference>
<dbReference type="SUPFAM" id="SSF52540">
    <property type="entry name" value="P-loop containing nucleoside triphosphate hydrolases"/>
    <property type="match status" value="1"/>
</dbReference>